<evidence type="ECO:0000313" key="2">
    <source>
        <dbReference type="EMBL" id="PYH97634.1"/>
    </source>
</evidence>
<dbReference type="AlphaFoldDB" id="A0A319DLL8"/>
<evidence type="ECO:0000313" key="3">
    <source>
        <dbReference type="Proteomes" id="UP000247810"/>
    </source>
</evidence>
<dbReference type="SUPFAM" id="SSF55729">
    <property type="entry name" value="Acyl-CoA N-acyltransferases (Nat)"/>
    <property type="match status" value="1"/>
</dbReference>
<proteinExistence type="predicted"/>
<feature type="domain" description="N-acetyltransferase" evidence="1">
    <location>
        <begin position="16"/>
        <end position="196"/>
    </location>
</feature>
<dbReference type="STRING" id="1448320.A0A319DLL8"/>
<dbReference type="Proteomes" id="UP000247810">
    <property type="component" value="Unassembled WGS sequence"/>
</dbReference>
<keyword evidence="3" id="KW-1185">Reference proteome</keyword>
<evidence type="ECO:0000259" key="1">
    <source>
        <dbReference type="PROSITE" id="PS51186"/>
    </source>
</evidence>
<reference evidence="2 3" key="1">
    <citation type="submission" date="2018-02" db="EMBL/GenBank/DDBJ databases">
        <title>The genomes of Aspergillus section Nigri reveals drivers in fungal speciation.</title>
        <authorList>
            <consortium name="DOE Joint Genome Institute"/>
            <person name="Vesth T.C."/>
            <person name="Nybo J."/>
            <person name="Theobald S."/>
            <person name="Brandl J."/>
            <person name="Frisvad J.C."/>
            <person name="Nielsen K.F."/>
            <person name="Lyhne E.K."/>
            <person name="Kogle M.E."/>
            <person name="Kuo A."/>
            <person name="Riley R."/>
            <person name="Clum A."/>
            <person name="Nolan M."/>
            <person name="Lipzen A."/>
            <person name="Salamov A."/>
            <person name="Henrissat B."/>
            <person name="Wiebenga A."/>
            <person name="De vries R.P."/>
            <person name="Grigoriev I.V."/>
            <person name="Mortensen U.H."/>
            <person name="Andersen M.R."/>
            <person name="Baker S.E."/>
        </authorList>
    </citation>
    <scope>NUCLEOTIDE SEQUENCE [LARGE SCALE GENOMIC DNA]</scope>
    <source>
        <strain evidence="2 3">CBS 707.79</strain>
    </source>
</reference>
<keyword evidence="2" id="KW-0808">Transferase</keyword>
<dbReference type="Pfam" id="PF13302">
    <property type="entry name" value="Acetyltransf_3"/>
    <property type="match status" value="1"/>
</dbReference>
<name>A0A319DLL8_9EURO</name>
<gene>
    <name evidence="2" type="ORF">BO71DRAFT_122381</name>
</gene>
<dbReference type="InterPro" id="IPR000182">
    <property type="entry name" value="GNAT_dom"/>
</dbReference>
<dbReference type="InterPro" id="IPR016181">
    <property type="entry name" value="Acyl_CoA_acyltransferase"/>
</dbReference>
<dbReference type="Gene3D" id="3.40.630.30">
    <property type="match status" value="1"/>
</dbReference>
<dbReference type="PANTHER" id="PTHR43328:SF1">
    <property type="entry name" value="N-ACETYLTRANSFERASE DOMAIN-CONTAINING PROTEIN"/>
    <property type="match status" value="1"/>
</dbReference>
<sequence length="211" mass="24184">MTTIQTPEYRFRSQRLVYRSPEDSDSDKAFYQHQILNDPTIQSMSSLRLKGPVAKKSAEEMINIMQEKTLLGVVICLPHPEQSPGQDSKPKPIPIGQLALFNMGMGPSHHHRHATLGISLVDGYRGKGYGGEAINWILDWAFMHAGLHRVGLDAFSFNENGLKLYRKLGFVEEGRQREVIRHLRGWHDVIKFSMLEDEWEKLRGFGQEQKE</sequence>
<organism evidence="2 3">
    <name type="scientific">Aspergillus ellipticus CBS 707.79</name>
    <dbReference type="NCBI Taxonomy" id="1448320"/>
    <lineage>
        <taxon>Eukaryota</taxon>
        <taxon>Fungi</taxon>
        <taxon>Dikarya</taxon>
        <taxon>Ascomycota</taxon>
        <taxon>Pezizomycotina</taxon>
        <taxon>Eurotiomycetes</taxon>
        <taxon>Eurotiomycetidae</taxon>
        <taxon>Eurotiales</taxon>
        <taxon>Aspergillaceae</taxon>
        <taxon>Aspergillus</taxon>
        <taxon>Aspergillus subgen. Circumdati</taxon>
    </lineage>
</organism>
<dbReference type="OrthoDB" id="64477at2759"/>
<accession>A0A319DLL8</accession>
<dbReference type="PANTHER" id="PTHR43328">
    <property type="entry name" value="ACETYLTRANSFERASE-RELATED"/>
    <property type="match status" value="1"/>
</dbReference>
<dbReference type="VEuPathDB" id="FungiDB:BO71DRAFT_122381"/>
<dbReference type="EMBL" id="KZ825822">
    <property type="protein sequence ID" value="PYH97634.1"/>
    <property type="molecule type" value="Genomic_DNA"/>
</dbReference>
<keyword evidence="2" id="KW-0012">Acyltransferase</keyword>
<protein>
    <submittedName>
        <fullName evidence="2">Acyl-CoA N-acyltransferase</fullName>
    </submittedName>
</protein>
<dbReference type="PROSITE" id="PS51186">
    <property type="entry name" value="GNAT"/>
    <property type="match status" value="1"/>
</dbReference>
<dbReference type="GO" id="GO:0016747">
    <property type="term" value="F:acyltransferase activity, transferring groups other than amino-acyl groups"/>
    <property type="evidence" value="ECO:0007669"/>
    <property type="project" value="InterPro"/>
</dbReference>